<reference evidence="1 3" key="2">
    <citation type="submission" date="2018-11" db="EMBL/GenBank/DDBJ databases">
        <authorList>
            <consortium name="Pathogen Informatics"/>
        </authorList>
    </citation>
    <scope>NUCLEOTIDE SEQUENCE [LARGE SCALE GENOMIC DNA]</scope>
</reference>
<dbReference type="Proteomes" id="UP000321570">
    <property type="component" value="Unassembled WGS sequence"/>
</dbReference>
<evidence type="ECO:0000313" key="2">
    <source>
        <dbReference type="EMBL" id="VUZ43599.1"/>
    </source>
</evidence>
<protein>
    <submittedName>
        <fullName evidence="5">Amidase domain-containing protein</fullName>
    </submittedName>
</protein>
<gene>
    <name evidence="1" type="ORF">HDID_LOCUS527</name>
    <name evidence="2" type="ORF">WMSIL1_LOCUS3815</name>
</gene>
<evidence type="ECO:0000313" key="5">
    <source>
        <dbReference type="WBParaSite" id="HDID_0000052601-mRNA-1"/>
    </source>
</evidence>
<dbReference type="AlphaFoldDB" id="A0A0R3S8N5"/>
<proteinExistence type="predicted"/>
<dbReference type="Proteomes" id="UP000274504">
    <property type="component" value="Unassembled WGS sequence"/>
</dbReference>
<evidence type="ECO:0000313" key="3">
    <source>
        <dbReference type="Proteomes" id="UP000274504"/>
    </source>
</evidence>
<reference evidence="5" key="1">
    <citation type="submission" date="2017-02" db="UniProtKB">
        <authorList>
            <consortium name="WormBaseParasite"/>
        </authorList>
    </citation>
    <scope>IDENTIFICATION</scope>
</reference>
<dbReference type="OrthoDB" id="5394539at2759"/>
<reference evidence="2 4" key="3">
    <citation type="submission" date="2019-07" db="EMBL/GenBank/DDBJ databases">
        <authorList>
            <person name="Jastrzebski P J."/>
            <person name="Paukszto L."/>
            <person name="Jastrzebski P J."/>
        </authorList>
    </citation>
    <scope>NUCLEOTIDE SEQUENCE [LARGE SCALE GENOMIC DNA]</scope>
    <source>
        <strain evidence="2 4">WMS-il1</strain>
    </source>
</reference>
<name>A0A0R3S8N5_HYMDI</name>
<dbReference type="STRING" id="6216.A0A0R3S8N5"/>
<evidence type="ECO:0000313" key="1">
    <source>
        <dbReference type="EMBL" id="VDL16573.1"/>
    </source>
</evidence>
<dbReference type="EMBL" id="UYSG01000071">
    <property type="protein sequence ID" value="VDL16573.1"/>
    <property type="molecule type" value="Genomic_DNA"/>
</dbReference>
<accession>A0A0R3S8N5</accession>
<evidence type="ECO:0000313" key="4">
    <source>
        <dbReference type="Proteomes" id="UP000321570"/>
    </source>
</evidence>
<dbReference type="EMBL" id="CABIJS010000111">
    <property type="protein sequence ID" value="VUZ43599.1"/>
    <property type="molecule type" value="Genomic_DNA"/>
</dbReference>
<keyword evidence="4" id="KW-1185">Reference proteome</keyword>
<organism evidence="5">
    <name type="scientific">Hymenolepis diminuta</name>
    <name type="common">Rat tapeworm</name>
    <dbReference type="NCBI Taxonomy" id="6216"/>
    <lineage>
        <taxon>Eukaryota</taxon>
        <taxon>Metazoa</taxon>
        <taxon>Spiralia</taxon>
        <taxon>Lophotrochozoa</taxon>
        <taxon>Platyhelminthes</taxon>
        <taxon>Cestoda</taxon>
        <taxon>Eucestoda</taxon>
        <taxon>Cyclophyllidea</taxon>
        <taxon>Hymenolepididae</taxon>
        <taxon>Hymenolepis</taxon>
    </lineage>
</organism>
<sequence length="182" mass="20736">MNKLPRLLASSISLVNSTRRCSRFVPSKPLWRWHDDRSPCSDESIFFIPPEEIPSKIELDDQTLKLLERLSLVSFNEEKTKEIVEEAIHFADCLLTPSAFRGEGVTRATVEPMFSLLGEEGFEPMSMMTDDEVWSQEETAETAAHIVSHAAVTWEKYFVAPPGNKSIHPELNRSENELETEK</sequence>
<dbReference type="WBParaSite" id="HDID_0000052601-mRNA-1">
    <property type="protein sequence ID" value="HDID_0000052601-mRNA-1"/>
    <property type="gene ID" value="HDID_0000052601"/>
</dbReference>